<name>A0A9P6KZL6_9MICR</name>
<sequence>MFIKTDSNFSIFISDLRKLKGRDKEIKTLSERRQIINCTNKNLEPSNVLKMIYFAINSQSFDTMQFIKAIGSDDIKTKKYGYLGLLLSEREEYLILTFNTLMKDLRNKPTRELALNFLCNVNLKNNIYSDLSGFICTKNHTDTNKVKSLVAKSRIYPMDRLNLVGSDENLVFVKVQILLENLLANNPVDIVENDTLFLTSFYGTTTNSFLKVKLLQLYKILNEQKKITLTSSFFQCIEKDIISPHEVIKPLVDISLSVEILDLLISTSNTSQKTDSFLFRLIDSQNNNSRYMGFRLAIKHKMFANQVINKAIKNGINQRDCYEALMFFINKSTYKEVYKRKDEMRFMMDKQNTPEKIAKEIMKNILLKISEYSKDDLYLKIYYENPELCLSKPIDRNLSEDLKSVYFKKLIPKNRIKYFPLLYSLLPRCYQDKEFYKELFQNHLNILISSKSIKASTILERLILTYLHFQNLGFYRDLLVSRYFNAPTDLKECMLDGIHLMNTKCCDKALLFGNNLVIKYSTTLDHLKINIKGEFISIDVKNGGERAKKVDKSLEGPCNIYEYELHTSRDVVITIKTENETFIKNLYLSYEK</sequence>
<dbReference type="Proteomes" id="UP000740883">
    <property type="component" value="Unassembled WGS sequence"/>
</dbReference>
<accession>A0A9P6KZL6</accession>
<keyword evidence="2" id="KW-1185">Reference proteome</keyword>
<reference evidence="1 2" key="1">
    <citation type="journal article" date="2020" name="Genome Biol. Evol.">
        <title>Comparative genomics of strictly vertically transmitted, feminizing microsporidia endosymbionts of amphipod crustaceans.</title>
        <authorList>
            <person name="Cormier A."/>
            <person name="Chebbi M.A."/>
            <person name="Giraud I."/>
            <person name="Wattier R."/>
            <person name="Teixeira M."/>
            <person name="Gilbert C."/>
            <person name="Rigaud T."/>
            <person name="Cordaux R."/>
        </authorList>
    </citation>
    <scope>NUCLEOTIDE SEQUENCE [LARGE SCALE GENOMIC DNA]</scope>
    <source>
        <strain evidence="1 2">Ou3-Ou53</strain>
    </source>
</reference>
<dbReference type="InterPro" id="IPR011989">
    <property type="entry name" value="ARM-like"/>
</dbReference>
<dbReference type="EMBL" id="SBJO01000089">
    <property type="protein sequence ID" value="KAF9763233.1"/>
    <property type="molecule type" value="Genomic_DNA"/>
</dbReference>
<gene>
    <name evidence="1" type="ORF">NGRA_1414</name>
</gene>
<dbReference type="Gene3D" id="1.25.10.10">
    <property type="entry name" value="Leucine-rich Repeat Variant"/>
    <property type="match status" value="1"/>
</dbReference>
<dbReference type="AlphaFoldDB" id="A0A9P6KZL6"/>
<comment type="caution">
    <text evidence="1">The sequence shown here is derived from an EMBL/GenBank/DDBJ whole genome shotgun (WGS) entry which is preliminary data.</text>
</comment>
<evidence type="ECO:0000313" key="1">
    <source>
        <dbReference type="EMBL" id="KAF9763233.1"/>
    </source>
</evidence>
<organism evidence="1 2">
    <name type="scientific">Nosema granulosis</name>
    <dbReference type="NCBI Taxonomy" id="83296"/>
    <lineage>
        <taxon>Eukaryota</taxon>
        <taxon>Fungi</taxon>
        <taxon>Fungi incertae sedis</taxon>
        <taxon>Microsporidia</taxon>
        <taxon>Nosematidae</taxon>
        <taxon>Nosema</taxon>
    </lineage>
</organism>
<dbReference type="OrthoDB" id="28053at2759"/>
<evidence type="ECO:0000313" key="2">
    <source>
        <dbReference type="Proteomes" id="UP000740883"/>
    </source>
</evidence>
<proteinExistence type="predicted"/>
<protein>
    <submittedName>
        <fullName evidence="1">Uncharacterized protein</fullName>
    </submittedName>
</protein>